<keyword evidence="5 10" id="KW-0472">Membrane</keyword>
<evidence type="ECO:0000256" key="7">
    <source>
        <dbReference type="ARBA" id="ARBA00035120"/>
    </source>
</evidence>
<evidence type="ECO:0000256" key="3">
    <source>
        <dbReference type="ARBA" id="ARBA00022692"/>
    </source>
</evidence>
<keyword evidence="3 10" id="KW-0812">Transmembrane</keyword>
<dbReference type="STRING" id="38302.SAMN04488535_1208"/>
<dbReference type="InterPro" id="IPR003691">
    <property type="entry name" value="FluC"/>
</dbReference>
<feature type="transmembrane region" description="Helical" evidence="10">
    <location>
        <begin position="80"/>
        <end position="100"/>
    </location>
</feature>
<evidence type="ECO:0000256" key="5">
    <source>
        <dbReference type="ARBA" id="ARBA00023136"/>
    </source>
</evidence>
<keyword evidence="12" id="KW-1185">Reference proteome</keyword>
<keyword evidence="6" id="KW-0813">Transport</keyword>
<evidence type="ECO:0000256" key="9">
    <source>
        <dbReference type="ARBA" id="ARBA00049940"/>
    </source>
</evidence>
<evidence type="ECO:0000256" key="1">
    <source>
        <dbReference type="ARBA" id="ARBA00004651"/>
    </source>
</evidence>
<comment type="function">
    <text evidence="9">Fluoride-specific ion channel. Important for reducing fluoride concentration in the cell, thus reducing its toxicity.</text>
</comment>
<keyword evidence="6" id="KW-0407">Ion channel</keyword>
<gene>
    <name evidence="11" type="ORF">SAMN04488535_1208</name>
</gene>
<dbReference type="EMBL" id="LT629700">
    <property type="protein sequence ID" value="SDL91009.1"/>
    <property type="molecule type" value="Genomic_DNA"/>
</dbReference>
<evidence type="ECO:0000256" key="4">
    <source>
        <dbReference type="ARBA" id="ARBA00022989"/>
    </source>
</evidence>
<evidence type="ECO:0000313" key="12">
    <source>
        <dbReference type="Proteomes" id="UP000199350"/>
    </source>
</evidence>
<evidence type="ECO:0000256" key="6">
    <source>
        <dbReference type="ARBA" id="ARBA00023303"/>
    </source>
</evidence>
<comment type="subcellular location">
    <subcellularLocation>
        <location evidence="1">Cell membrane</location>
        <topology evidence="1">Multi-pass membrane protein</topology>
    </subcellularLocation>
</comment>
<proteinExistence type="inferred from homology"/>
<dbReference type="Proteomes" id="UP000199350">
    <property type="component" value="Chromosome I"/>
</dbReference>
<sequence length="111" mass="11370">MMTRAVPEPVVVGAGAALGAVARYGVMLAVPAASVVLLIDAVACLAMGFFAPGKFWGMGVLGGFSTWSAVAVAAARSSAIGALATLVLYFVVCVGAWLLGDAWRTRSRRRP</sequence>
<dbReference type="AlphaFoldDB" id="A0A1G9NX84"/>
<organism evidence="11 12">
    <name type="scientific">Corynebacterium mycetoides</name>
    <dbReference type="NCBI Taxonomy" id="38302"/>
    <lineage>
        <taxon>Bacteria</taxon>
        <taxon>Bacillati</taxon>
        <taxon>Actinomycetota</taxon>
        <taxon>Actinomycetes</taxon>
        <taxon>Mycobacteriales</taxon>
        <taxon>Corynebacteriaceae</taxon>
        <taxon>Corynebacterium</taxon>
    </lineage>
</organism>
<keyword evidence="4 10" id="KW-1133">Transmembrane helix</keyword>
<evidence type="ECO:0000256" key="10">
    <source>
        <dbReference type="RuleBase" id="RU004340"/>
    </source>
</evidence>
<comment type="similarity">
    <text evidence="7 10">Belongs to the fluoride channel Fluc/FEX (TC 1.A.43) family.</text>
</comment>
<dbReference type="GO" id="GO:0005886">
    <property type="term" value="C:plasma membrane"/>
    <property type="evidence" value="ECO:0007669"/>
    <property type="project" value="UniProtKB-SubCell"/>
</dbReference>
<dbReference type="RefSeq" id="WP_092152200.1">
    <property type="nucleotide sequence ID" value="NZ_LT629700.1"/>
</dbReference>
<dbReference type="OrthoDB" id="4408652at2"/>
<keyword evidence="6" id="KW-0406">Ion transport</keyword>
<comment type="caution">
    <text evidence="10">Lacks conserved residue(s) required for the propagation of feature annotation.</text>
</comment>
<dbReference type="GO" id="GO:0034220">
    <property type="term" value="P:monoatomic ion transmembrane transport"/>
    <property type="evidence" value="ECO:0007669"/>
    <property type="project" value="UniProtKB-KW"/>
</dbReference>
<accession>A0A1G9NX84</accession>
<comment type="catalytic activity">
    <reaction evidence="8">
        <text>fluoride(in) = fluoride(out)</text>
        <dbReference type="Rhea" id="RHEA:76159"/>
        <dbReference type="ChEBI" id="CHEBI:17051"/>
    </reaction>
    <physiologicalReaction direction="left-to-right" evidence="8">
        <dbReference type="Rhea" id="RHEA:76160"/>
    </physiologicalReaction>
</comment>
<evidence type="ECO:0000313" key="11">
    <source>
        <dbReference type="EMBL" id="SDL91009.1"/>
    </source>
</evidence>
<reference evidence="12" key="1">
    <citation type="submission" date="2016-10" db="EMBL/GenBank/DDBJ databases">
        <authorList>
            <person name="Varghese N."/>
            <person name="Submissions S."/>
        </authorList>
    </citation>
    <scope>NUCLEOTIDE SEQUENCE [LARGE SCALE GENOMIC DNA]</scope>
    <source>
        <strain evidence="12">DSM 20632</strain>
    </source>
</reference>
<protein>
    <recommendedName>
        <fullName evidence="10">Fluoride-specific ion channel</fullName>
    </recommendedName>
</protein>
<name>A0A1G9NX84_9CORY</name>
<dbReference type="Pfam" id="PF02537">
    <property type="entry name" value="CRCB"/>
    <property type="match status" value="1"/>
</dbReference>
<evidence type="ECO:0000256" key="2">
    <source>
        <dbReference type="ARBA" id="ARBA00022475"/>
    </source>
</evidence>
<keyword evidence="2" id="KW-1003">Cell membrane</keyword>
<evidence type="ECO:0000256" key="8">
    <source>
        <dbReference type="ARBA" id="ARBA00035585"/>
    </source>
</evidence>
<feature type="transmembrane region" description="Helical" evidence="10">
    <location>
        <begin position="55"/>
        <end position="74"/>
    </location>
</feature>